<comment type="subunit">
    <text evidence="3">UreD, UreF and UreG form a complex that acts as a GTP-hydrolysis-dependent molecular chaperone, activating the urease apoprotein by helping to assemble the nickel containing metallocenter of UreC. The UreE protein probably delivers the nickel.</text>
</comment>
<comment type="function">
    <text evidence="3">Required for maturation of urease via the functional incorporation of the urease nickel metallocenter.</text>
</comment>
<reference evidence="4" key="2">
    <citation type="submission" date="2021-09" db="EMBL/GenBank/DDBJ databases">
        <authorList>
            <person name="Gilroy R."/>
        </authorList>
    </citation>
    <scope>NUCLEOTIDE SEQUENCE</scope>
    <source>
        <strain evidence="4">CHK171-7178</strain>
    </source>
</reference>
<evidence type="ECO:0000313" key="4">
    <source>
        <dbReference type="EMBL" id="HJF34234.1"/>
    </source>
</evidence>
<dbReference type="Pfam" id="PF01774">
    <property type="entry name" value="UreD"/>
    <property type="match status" value="1"/>
</dbReference>
<dbReference type="EMBL" id="DYWT01000311">
    <property type="protein sequence ID" value="HJF34234.1"/>
    <property type="molecule type" value="Genomic_DNA"/>
</dbReference>
<evidence type="ECO:0000313" key="5">
    <source>
        <dbReference type="Proteomes" id="UP000698173"/>
    </source>
</evidence>
<comment type="caution">
    <text evidence="4">The sequence shown here is derived from an EMBL/GenBank/DDBJ whole genome shotgun (WGS) entry which is preliminary data.</text>
</comment>
<dbReference type="GO" id="GO:0005737">
    <property type="term" value="C:cytoplasm"/>
    <property type="evidence" value="ECO:0007669"/>
    <property type="project" value="UniProtKB-SubCell"/>
</dbReference>
<evidence type="ECO:0000256" key="3">
    <source>
        <dbReference type="HAMAP-Rule" id="MF_01384"/>
    </source>
</evidence>
<dbReference type="Proteomes" id="UP000698173">
    <property type="component" value="Unassembled WGS sequence"/>
</dbReference>
<proteinExistence type="inferred from homology"/>
<dbReference type="AlphaFoldDB" id="A0A921G3L0"/>
<dbReference type="InterPro" id="IPR002669">
    <property type="entry name" value="UreD"/>
</dbReference>
<dbReference type="GO" id="GO:0016151">
    <property type="term" value="F:nickel cation binding"/>
    <property type="evidence" value="ECO:0007669"/>
    <property type="project" value="UniProtKB-UniRule"/>
</dbReference>
<reference evidence="4" key="1">
    <citation type="journal article" date="2021" name="PeerJ">
        <title>Extensive microbial diversity within the chicken gut microbiome revealed by metagenomics and culture.</title>
        <authorList>
            <person name="Gilroy R."/>
            <person name="Ravi A."/>
            <person name="Getino M."/>
            <person name="Pursley I."/>
            <person name="Horton D.L."/>
            <person name="Alikhan N.F."/>
            <person name="Baker D."/>
            <person name="Gharbi K."/>
            <person name="Hall N."/>
            <person name="Watson M."/>
            <person name="Adriaenssens E.M."/>
            <person name="Foster-Nyarko E."/>
            <person name="Jarju S."/>
            <person name="Secka A."/>
            <person name="Antonio M."/>
            <person name="Oren A."/>
            <person name="Chaudhuri R.R."/>
            <person name="La Ragione R."/>
            <person name="Hildebrand F."/>
            <person name="Pallen M.J."/>
        </authorList>
    </citation>
    <scope>NUCLEOTIDE SEQUENCE</scope>
    <source>
        <strain evidence="4">CHK171-7178</strain>
    </source>
</reference>
<sequence>MPHVFQQPPLKASRELYEGKDPKATVYIMESSGGMVAGDRNDITVKLAPDSSARLVQQSALKIYPSYTGDICVQRIDVELGERARLEWMPEVIIPFVDAKFRSDTTIRVARDATVLWGEIIAPGREKRGEIFDYLSFQSNFKIFVEEELVAFDSLHFSPKETALGDIGILEGAMYIGSIWLVSPKAADVDVRALQETLRVEEGLKAGMTRLEGNAIHCRWLATDQWTMQEEIKRVYALLAEIV</sequence>
<dbReference type="PANTHER" id="PTHR33643:SF1">
    <property type="entry name" value="UREASE ACCESSORY PROTEIN D"/>
    <property type="match status" value="1"/>
</dbReference>
<gene>
    <name evidence="3" type="primary">ureD</name>
    <name evidence="4" type="ORF">K8V56_20925</name>
</gene>
<organism evidence="4 5">
    <name type="scientific">Sporosarcina psychrophila</name>
    <name type="common">Bacillus psychrophilus</name>
    <dbReference type="NCBI Taxonomy" id="1476"/>
    <lineage>
        <taxon>Bacteria</taxon>
        <taxon>Bacillati</taxon>
        <taxon>Bacillota</taxon>
        <taxon>Bacilli</taxon>
        <taxon>Bacillales</taxon>
        <taxon>Caryophanaceae</taxon>
        <taxon>Sporosarcina</taxon>
    </lineage>
</organism>
<dbReference type="PANTHER" id="PTHR33643">
    <property type="entry name" value="UREASE ACCESSORY PROTEIN D"/>
    <property type="match status" value="1"/>
</dbReference>
<comment type="similarity">
    <text evidence="1 3">Belongs to the UreD family.</text>
</comment>
<comment type="subcellular location">
    <subcellularLocation>
        <location evidence="3">Cytoplasm</location>
    </subcellularLocation>
</comment>
<name>A0A921G3L0_SPOPS</name>
<accession>A0A921G3L0</accession>
<dbReference type="HAMAP" id="MF_01384">
    <property type="entry name" value="UreD"/>
    <property type="match status" value="1"/>
</dbReference>
<protein>
    <recommendedName>
        <fullName evidence="3">Urease accessory protein UreD</fullName>
    </recommendedName>
</protein>
<keyword evidence="2 3" id="KW-0143">Chaperone</keyword>
<keyword evidence="3" id="KW-0996">Nickel insertion</keyword>
<keyword evidence="3" id="KW-0963">Cytoplasm</keyword>
<evidence type="ECO:0000256" key="2">
    <source>
        <dbReference type="ARBA" id="ARBA00023186"/>
    </source>
</evidence>
<evidence type="ECO:0000256" key="1">
    <source>
        <dbReference type="ARBA" id="ARBA00007177"/>
    </source>
</evidence>